<comment type="caution">
    <text evidence="2">The sequence shown here is derived from an EMBL/GenBank/DDBJ whole genome shotgun (WGS) entry which is preliminary data.</text>
</comment>
<reference evidence="2 3" key="1">
    <citation type="journal article" date="2019" name="bioRxiv">
        <title>Bacteria contribute to plant secondary compound degradation in a generalist herbivore system.</title>
        <authorList>
            <person name="Francoeur C.B."/>
            <person name="Khadempour L."/>
            <person name="Moreira-Soto R.D."/>
            <person name="Gotting K."/>
            <person name="Book A.J."/>
            <person name="Pinto-Tomas A.A."/>
            <person name="Keefover-Ring K."/>
            <person name="Currie C.R."/>
        </authorList>
    </citation>
    <scope>NUCLEOTIDE SEQUENCE [LARGE SCALE GENOMIC DNA]</scope>
    <source>
        <strain evidence="2">Acro-835</strain>
    </source>
</reference>
<gene>
    <name evidence="2" type="ORF">F3J40_07620</name>
</gene>
<organism evidence="2 3">
    <name type="scientific">Candidatus Pantoea multigeneris</name>
    <dbReference type="NCBI Taxonomy" id="2608357"/>
    <lineage>
        <taxon>Bacteria</taxon>
        <taxon>Pseudomonadati</taxon>
        <taxon>Pseudomonadota</taxon>
        <taxon>Gammaproteobacteria</taxon>
        <taxon>Enterobacterales</taxon>
        <taxon>Erwiniaceae</taxon>
        <taxon>Pantoea</taxon>
    </lineage>
</organism>
<dbReference type="RefSeq" id="WP_167013404.1">
    <property type="nucleotide sequence ID" value="NZ_VWXF01000002.1"/>
</dbReference>
<evidence type="ECO:0000259" key="1">
    <source>
        <dbReference type="Pfam" id="PF09994"/>
    </source>
</evidence>
<evidence type="ECO:0000313" key="2">
    <source>
        <dbReference type="EMBL" id="NIF21466.1"/>
    </source>
</evidence>
<feature type="domain" description="T6SS Phospholipase effector Tle1-like catalytic" evidence="1">
    <location>
        <begin position="355"/>
        <end position="444"/>
    </location>
</feature>
<evidence type="ECO:0000313" key="3">
    <source>
        <dbReference type="Proteomes" id="UP001515683"/>
    </source>
</evidence>
<dbReference type="PANTHER" id="PTHR33840:SF1">
    <property type="entry name" value="TLE1 PHOSPHOLIPASE DOMAIN-CONTAINING PROTEIN"/>
    <property type="match status" value="1"/>
</dbReference>
<accession>A0ABX0R7W7</accession>
<dbReference type="Proteomes" id="UP001515683">
    <property type="component" value="Unassembled WGS sequence"/>
</dbReference>
<dbReference type="PANTHER" id="PTHR33840">
    <property type="match status" value="1"/>
</dbReference>
<dbReference type="Pfam" id="PF09994">
    <property type="entry name" value="T6SS_Tle1-like_cat"/>
    <property type="match status" value="1"/>
</dbReference>
<protein>
    <submittedName>
        <fullName evidence="2">DUF2235 domain-containing protein</fullName>
    </submittedName>
</protein>
<dbReference type="EMBL" id="VWXF01000002">
    <property type="protein sequence ID" value="NIF21466.1"/>
    <property type="molecule type" value="Genomic_DNA"/>
</dbReference>
<name>A0ABX0R7W7_9GAMM</name>
<keyword evidence="3" id="KW-1185">Reference proteome</keyword>
<dbReference type="InterPro" id="IPR018712">
    <property type="entry name" value="Tle1-like_cat"/>
</dbReference>
<proteinExistence type="predicted"/>
<sequence>MFRHYRAVAVKDIRLQDIPLITHPSAAAQELAYTADGSRIINDWDLPQDYGEFVSRHHARYGEYNLQSFRDTWHDVESGYVILLKKSTICMGFSSVLTPSGDLCTDLPLGLQVHLRDLLSRQQRDSGSHASLHSEYYAVPRQQPAQRAQSVKKREKREITLTLGVFFDGTGNNAVNTVNMLKGCLAEDYNLTNLETESILAKCATDNFGVSGLGANSYKGYYTNVYWLNTLYVNQLILERNEAQYGIYIDGIGTDAGQPDNFIGQGFGISGTGVVAKTDKAISLITQKLRNALTSINAELSAYEVVIKKLQFDIFGFSRGAAAARHFANRIQAEDAAIIRAIREGVSGTTFAGAPAGKTRFIGIFDTVAAIGTPANGLSPHNADTGSAKIILRPGVAEKVFHIVAANECRFNFALNSVKPAWPELALPGAHSDIGGGYLPVETENYFLTRPETNTVPLSFPDEQTRVYHKAKQQLSVLDSFTSIAPILRTNEITVEAWHDDRMPSNHYGQPQKRSFAALALRDRVVKNDWSKVTLRVMLDAAQEAGVAFSHHTHIDISDELLPLCEKAIAMGKAVRAGGAPGEFSQDELDIIAQSYIHCSANWNAIVFDSGNFLRGGASPSKIFGFVNRPDEQWRRTVYNMDGKKFRYNDE</sequence>